<comment type="similarity">
    <text evidence="3 12">Belongs to the NadC/ModD family.</text>
</comment>
<protein>
    <recommendedName>
        <fullName evidence="11">Probable nicotinate-nucleotide pyrophosphorylase [carboxylating]</fullName>
        <ecNumber evidence="5">2.4.2.19</ecNumber>
    </recommendedName>
    <alternativeName>
        <fullName evidence="9">Quinolinate phosphoribosyltransferase [decarboxylating]</fullName>
    </alternativeName>
</protein>
<reference evidence="16 17" key="1">
    <citation type="submission" date="2020-10" db="EMBL/GenBank/DDBJ databases">
        <title>Connecting structure to function with the recovery of over 1000 high-quality activated sludge metagenome-assembled genomes encoding full-length rRNA genes using long-read sequencing.</title>
        <authorList>
            <person name="Singleton C.M."/>
            <person name="Petriglieri F."/>
            <person name="Kristensen J.M."/>
            <person name="Kirkegaard R.H."/>
            <person name="Michaelsen T.Y."/>
            <person name="Andersen M.H."/>
            <person name="Karst S.M."/>
            <person name="Dueholm M.S."/>
            <person name="Nielsen P.H."/>
            <person name="Albertsen M."/>
        </authorList>
    </citation>
    <scope>NUCLEOTIDE SEQUENCE [LARGE SCALE GENOMIC DNA]</scope>
    <source>
        <strain evidence="16">Ribe_18-Q3-R11-54_MAXAC.273</strain>
    </source>
</reference>
<keyword evidence="7 12" id="KW-0328">Glycosyltransferase</keyword>
<dbReference type="GO" id="GO:0034213">
    <property type="term" value="P:quinolinate catabolic process"/>
    <property type="evidence" value="ECO:0007669"/>
    <property type="project" value="TreeGrafter"/>
</dbReference>
<evidence type="ECO:0000259" key="15">
    <source>
        <dbReference type="Pfam" id="PF02749"/>
    </source>
</evidence>
<evidence type="ECO:0000256" key="10">
    <source>
        <dbReference type="ARBA" id="ARBA00047445"/>
    </source>
</evidence>
<feature type="domain" description="Quinolinate phosphoribosyl transferase N-terminal" evidence="15">
    <location>
        <begin position="24"/>
        <end position="109"/>
    </location>
</feature>
<feature type="binding site" evidence="13">
    <location>
        <position position="166"/>
    </location>
    <ligand>
        <name>substrate</name>
    </ligand>
</feature>
<evidence type="ECO:0000313" key="17">
    <source>
        <dbReference type="Proteomes" id="UP000808337"/>
    </source>
</evidence>
<feature type="binding site" evidence="13">
    <location>
        <begin position="132"/>
        <end position="134"/>
    </location>
    <ligand>
        <name>substrate</name>
    </ligand>
</feature>
<comment type="pathway">
    <text evidence="2">Cofactor biosynthesis; NAD(+) biosynthesis; nicotinate D-ribonucleotide from quinolinate: step 1/1.</text>
</comment>
<dbReference type="FunFam" id="3.20.20.70:FF:000030">
    <property type="entry name" value="Nicotinate-nucleotide pyrophosphorylase, carboxylating"/>
    <property type="match status" value="1"/>
</dbReference>
<dbReference type="InterPro" id="IPR022412">
    <property type="entry name" value="Quinolinate_PRibosylTrfase_N"/>
</dbReference>
<comment type="caution">
    <text evidence="16">The sequence shown here is derived from an EMBL/GenBank/DDBJ whole genome shotgun (WGS) entry which is preliminary data.</text>
</comment>
<dbReference type="FunFam" id="3.90.1170.20:FF:000001">
    <property type="entry name" value="Nicotinate-nucleotide diphosphorylase (Carboxylating)"/>
    <property type="match status" value="1"/>
</dbReference>
<proteinExistence type="inferred from homology"/>
<evidence type="ECO:0000313" key="16">
    <source>
        <dbReference type="EMBL" id="MBK9982543.1"/>
    </source>
</evidence>
<feature type="binding site" evidence="13">
    <location>
        <position position="156"/>
    </location>
    <ligand>
        <name>substrate</name>
    </ligand>
</feature>
<accession>A0A9D7XSH8</accession>
<evidence type="ECO:0000256" key="6">
    <source>
        <dbReference type="ARBA" id="ARBA00022642"/>
    </source>
</evidence>
<dbReference type="InterPro" id="IPR036068">
    <property type="entry name" value="Nicotinate_pribotase-like_C"/>
</dbReference>
<feature type="binding site" evidence="13">
    <location>
        <position position="221"/>
    </location>
    <ligand>
        <name>substrate</name>
    </ligand>
</feature>
<keyword evidence="8 12" id="KW-0808">Transferase</keyword>
<keyword evidence="6" id="KW-0662">Pyridine nucleotide biosynthesis</keyword>
<evidence type="ECO:0000256" key="2">
    <source>
        <dbReference type="ARBA" id="ARBA00004893"/>
    </source>
</evidence>
<dbReference type="InterPro" id="IPR037128">
    <property type="entry name" value="Quinolinate_PRibosylTase_N_sf"/>
</dbReference>
<evidence type="ECO:0000256" key="8">
    <source>
        <dbReference type="ARBA" id="ARBA00022679"/>
    </source>
</evidence>
<dbReference type="PIRSF" id="PIRSF006250">
    <property type="entry name" value="NadC_ModD"/>
    <property type="match status" value="1"/>
</dbReference>
<feature type="binding site" evidence="13">
    <location>
        <begin position="244"/>
        <end position="246"/>
    </location>
    <ligand>
        <name>substrate</name>
    </ligand>
</feature>
<dbReference type="Pfam" id="PF02749">
    <property type="entry name" value="QRPTase_N"/>
    <property type="match status" value="1"/>
</dbReference>
<dbReference type="Gene3D" id="3.90.1170.20">
    <property type="entry name" value="Quinolinate phosphoribosyl transferase, N-terminal domain"/>
    <property type="match status" value="1"/>
</dbReference>
<evidence type="ECO:0000256" key="9">
    <source>
        <dbReference type="ARBA" id="ARBA00033102"/>
    </source>
</evidence>
<comment type="function">
    <text evidence="1">Involved in the catabolism of quinolinic acid (QA).</text>
</comment>
<dbReference type="NCBIfam" id="TIGR00078">
    <property type="entry name" value="nadC"/>
    <property type="match status" value="1"/>
</dbReference>
<name>A0A9D7XSH8_9BACT</name>
<evidence type="ECO:0000256" key="7">
    <source>
        <dbReference type="ARBA" id="ARBA00022676"/>
    </source>
</evidence>
<evidence type="ECO:0000256" key="12">
    <source>
        <dbReference type="PIRNR" id="PIRNR006250"/>
    </source>
</evidence>
<feature type="binding site" evidence="13">
    <location>
        <begin position="265"/>
        <end position="267"/>
    </location>
    <ligand>
        <name>substrate</name>
    </ligand>
</feature>
<evidence type="ECO:0000256" key="1">
    <source>
        <dbReference type="ARBA" id="ARBA00003237"/>
    </source>
</evidence>
<dbReference type="CDD" id="cd01572">
    <property type="entry name" value="QPRTase"/>
    <property type="match status" value="1"/>
</dbReference>
<feature type="binding site" evidence="13">
    <location>
        <position position="199"/>
    </location>
    <ligand>
        <name>substrate</name>
    </ligand>
</feature>
<comment type="subunit">
    <text evidence="4">Hexamer formed by 3 homodimers.</text>
</comment>
<sequence length="286" mass="31376">MHDYETLLDDFIHRGLAEDVGEGDHTSMACIRSTRISKAKLLIKDDGIISGVNVAKRIFHSLAAAADFEELIPDGSVVKPGDIAFYITCPTRALLMGERLALNTMQRMSGISTIASLFAQEVEGLPVKVLDTRKTTPGMRFLEKEAVRLGGCNNYRSGLYDWIMIKDNHIDACGNIPTAIDRVQEYLGKTKREMGITIEVRNLVELQQVLDHGGVTRIMLDNFEIPILKEAIAMVGNQFETEASGSITLHNVRAYAETGVDFVSSGALTHSAGTLDMSLKIIFSEG</sequence>
<gene>
    <name evidence="16" type="primary">nadC</name>
    <name evidence="16" type="ORF">IPP15_08970</name>
</gene>
<feature type="binding site" evidence="13">
    <location>
        <position position="99"/>
    </location>
    <ligand>
        <name>substrate</name>
    </ligand>
</feature>
<dbReference type="Gene3D" id="3.20.20.70">
    <property type="entry name" value="Aldolase class I"/>
    <property type="match status" value="1"/>
</dbReference>
<dbReference type="GO" id="GO:0004514">
    <property type="term" value="F:nicotinate-nucleotide diphosphorylase (carboxylating) activity"/>
    <property type="evidence" value="ECO:0007669"/>
    <property type="project" value="UniProtKB-EC"/>
</dbReference>
<evidence type="ECO:0000256" key="3">
    <source>
        <dbReference type="ARBA" id="ARBA00009400"/>
    </source>
</evidence>
<dbReference type="SUPFAM" id="SSF54675">
    <property type="entry name" value="Nicotinate/Quinolinate PRTase N-terminal domain-like"/>
    <property type="match status" value="1"/>
</dbReference>
<dbReference type="AlphaFoldDB" id="A0A9D7XSH8"/>
<evidence type="ECO:0000256" key="11">
    <source>
        <dbReference type="ARBA" id="ARBA00069173"/>
    </source>
</evidence>
<comment type="catalytic activity">
    <reaction evidence="10">
        <text>nicotinate beta-D-ribonucleotide + CO2 + diphosphate = quinolinate + 5-phospho-alpha-D-ribose 1-diphosphate + 2 H(+)</text>
        <dbReference type="Rhea" id="RHEA:12733"/>
        <dbReference type="ChEBI" id="CHEBI:15378"/>
        <dbReference type="ChEBI" id="CHEBI:16526"/>
        <dbReference type="ChEBI" id="CHEBI:29959"/>
        <dbReference type="ChEBI" id="CHEBI:33019"/>
        <dbReference type="ChEBI" id="CHEBI:57502"/>
        <dbReference type="ChEBI" id="CHEBI:58017"/>
        <dbReference type="EC" id="2.4.2.19"/>
    </reaction>
</comment>
<dbReference type="SUPFAM" id="SSF51690">
    <property type="entry name" value="Nicotinate/Quinolinate PRTase C-terminal domain-like"/>
    <property type="match status" value="1"/>
</dbReference>
<organism evidence="16 17">
    <name type="scientific">Candidatus Opimibacter skivensis</name>
    <dbReference type="NCBI Taxonomy" id="2982028"/>
    <lineage>
        <taxon>Bacteria</taxon>
        <taxon>Pseudomonadati</taxon>
        <taxon>Bacteroidota</taxon>
        <taxon>Saprospiria</taxon>
        <taxon>Saprospirales</taxon>
        <taxon>Saprospiraceae</taxon>
        <taxon>Candidatus Opimibacter</taxon>
    </lineage>
</organism>
<dbReference type="EMBL" id="JADKGY010000006">
    <property type="protein sequence ID" value="MBK9982543.1"/>
    <property type="molecule type" value="Genomic_DNA"/>
</dbReference>
<evidence type="ECO:0000259" key="14">
    <source>
        <dbReference type="Pfam" id="PF01729"/>
    </source>
</evidence>
<dbReference type="PANTHER" id="PTHR32179">
    <property type="entry name" value="NICOTINATE-NUCLEOTIDE PYROPHOSPHORYLASE [CARBOXYLATING]"/>
    <property type="match status" value="1"/>
</dbReference>
<evidence type="ECO:0000256" key="5">
    <source>
        <dbReference type="ARBA" id="ARBA00011944"/>
    </source>
</evidence>
<dbReference type="InterPro" id="IPR013785">
    <property type="entry name" value="Aldolase_TIM"/>
</dbReference>
<dbReference type="PANTHER" id="PTHR32179:SF3">
    <property type="entry name" value="NICOTINATE-NUCLEOTIDE PYROPHOSPHORYLASE [CARBOXYLATING]"/>
    <property type="match status" value="1"/>
</dbReference>
<dbReference type="InterPro" id="IPR002638">
    <property type="entry name" value="Quinolinate_PRibosylTrfase_C"/>
</dbReference>
<evidence type="ECO:0000256" key="13">
    <source>
        <dbReference type="PIRSR" id="PIRSR006250-1"/>
    </source>
</evidence>
<dbReference type="GO" id="GO:0009435">
    <property type="term" value="P:NAD+ biosynthetic process"/>
    <property type="evidence" value="ECO:0007669"/>
    <property type="project" value="InterPro"/>
</dbReference>
<dbReference type="GO" id="GO:0005737">
    <property type="term" value="C:cytoplasm"/>
    <property type="evidence" value="ECO:0007669"/>
    <property type="project" value="TreeGrafter"/>
</dbReference>
<dbReference type="Pfam" id="PF01729">
    <property type="entry name" value="QRPTase_C"/>
    <property type="match status" value="1"/>
</dbReference>
<dbReference type="EC" id="2.4.2.19" evidence="5"/>
<dbReference type="InterPro" id="IPR027277">
    <property type="entry name" value="NadC/ModD"/>
</dbReference>
<feature type="domain" description="Quinolinate phosphoribosyl transferase C-terminal" evidence="14">
    <location>
        <begin position="111"/>
        <end position="280"/>
    </location>
</feature>
<dbReference type="InterPro" id="IPR004393">
    <property type="entry name" value="NadC"/>
</dbReference>
<evidence type="ECO:0000256" key="4">
    <source>
        <dbReference type="ARBA" id="ARBA00011218"/>
    </source>
</evidence>
<dbReference type="Proteomes" id="UP000808337">
    <property type="component" value="Unassembled WGS sequence"/>
</dbReference>